<reference evidence="2 3" key="1">
    <citation type="submission" date="2013-04" db="EMBL/GenBank/DDBJ databases">
        <authorList>
            <person name="Weinstock G."/>
            <person name="Sodergren E."/>
            <person name="Lobos E.A."/>
            <person name="Fulton L."/>
            <person name="Fulton R."/>
            <person name="Courtney L."/>
            <person name="Fronick C."/>
            <person name="O'Laughlin M."/>
            <person name="Godfrey J."/>
            <person name="Wilson R.M."/>
            <person name="Miner T."/>
            <person name="Farmer C."/>
            <person name="Delehaunty K."/>
            <person name="Cordes M."/>
            <person name="Minx P."/>
            <person name="Tomlinson C."/>
            <person name="Chen J."/>
            <person name="Wollam A."/>
            <person name="Pepin K.H."/>
            <person name="Palsikar V.B."/>
            <person name="Zhang X."/>
            <person name="Suruliraj S."/>
            <person name="Perna N.T."/>
            <person name="Plunkett G."/>
            <person name="Warren W."/>
            <person name="Mitreva M."/>
            <person name="Mardis E.R."/>
            <person name="Wilson R.K."/>
        </authorList>
    </citation>
    <scope>NUCLEOTIDE SEQUENCE [LARGE SCALE GENOMIC DNA]</scope>
    <source>
        <strain evidence="2 3">DSM 4568</strain>
    </source>
</reference>
<gene>
    <name evidence="2" type="ORF">HMPREF0201_00789</name>
</gene>
<dbReference type="AlphaFoldDB" id="S3K529"/>
<dbReference type="EMBL" id="ATDT01000004">
    <property type="protein sequence ID" value="EPF20189.1"/>
    <property type="molecule type" value="Genomic_DNA"/>
</dbReference>
<accession>S3K529</accession>
<keyword evidence="1" id="KW-0812">Transmembrane</keyword>
<dbReference type="Proteomes" id="UP000014585">
    <property type="component" value="Unassembled WGS sequence"/>
</dbReference>
<evidence type="ECO:0000313" key="3">
    <source>
        <dbReference type="Proteomes" id="UP000014585"/>
    </source>
</evidence>
<organism evidence="2 3">
    <name type="scientific">Cedecea davisae DSM 4568</name>
    <dbReference type="NCBI Taxonomy" id="566551"/>
    <lineage>
        <taxon>Bacteria</taxon>
        <taxon>Pseudomonadati</taxon>
        <taxon>Pseudomonadota</taxon>
        <taxon>Gammaproteobacteria</taxon>
        <taxon>Enterobacterales</taxon>
        <taxon>Enterobacteriaceae</taxon>
        <taxon>Cedecea</taxon>
    </lineage>
</organism>
<evidence type="ECO:0000256" key="1">
    <source>
        <dbReference type="SAM" id="Phobius"/>
    </source>
</evidence>
<name>S3K529_9ENTR</name>
<evidence type="ECO:0008006" key="4">
    <source>
        <dbReference type="Google" id="ProtNLM"/>
    </source>
</evidence>
<proteinExistence type="predicted"/>
<protein>
    <recommendedName>
        <fullName evidence="4">Inner membrane protein YaiY</fullName>
    </recommendedName>
</protein>
<dbReference type="Pfam" id="PF10954">
    <property type="entry name" value="DUF2755"/>
    <property type="match status" value="1"/>
</dbReference>
<comment type="caution">
    <text evidence="2">The sequence shown here is derived from an EMBL/GenBank/DDBJ whole genome shotgun (WGS) entry which is preliminary data.</text>
</comment>
<dbReference type="GO" id="GO:0016020">
    <property type="term" value="C:membrane"/>
    <property type="evidence" value="ECO:0007669"/>
    <property type="project" value="InterPro"/>
</dbReference>
<dbReference type="HOGENOM" id="CLU_180695_0_0_6"/>
<keyword evidence="1" id="KW-0472">Membrane</keyword>
<keyword evidence="1" id="KW-1133">Transmembrane helix</keyword>
<feature type="transmembrane region" description="Helical" evidence="1">
    <location>
        <begin position="38"/>
        <end position="61"/>
    </location>
</feature>
<dbReference type="PATRIC" id="fig|566551.4.peg.725"/>
<sequence length="120" mass="13367">MAILREVMMADITLSKAVVPVPRMITTTKTETSALGNVAYTLFVLFCFWVATQILNLIVQAPGVLEYLAQSNDAARPRIEMGLAVSTLFGLIPFLLGALTLGVIALVLRLRQRRHPFWFY</sequence>
<feature type="transmembrane region" description="Helical" evidence="1">
    <location>
        <begin position="81"/>
        <end position="108"/>
    </location>
</feature>
<evidence type="ECO:0000313" key="2">
    <source>
        <dbReference type="EMBL" id="EPF20189.1"/>
    </source>
</evidence>
<dbReference type="InterPro" id="IPR020513">
    <property type="entry name" value="Uncharacterised_IM_YaiY"/>
</dbReference>